<dbReference type="InterPro" id="IPR051673">
    <property type="entry name" value="SSDNA_exonuclease_RecJ"/>
</dbReference>
<gene>
    <name evidence="9" type="primary">recJ</name>
    <name evidence="9" type="ORF">ABV300_04875</name>
</gene>
<evidence type="ECO:0000256" key="5">
    <source>
        <dbReference type="ARBA" id="ARBA00022839"/>
    </source>
</evidence>
<dbReference type="InterPro" id="IPR004610">
    <property type="entry name" value="RecJ"/>
</dbReference>
<dbReference type="InterPro" id="IPR001667">
    <property type="entry name" value="DDH_dom"/>
</dbReference>
<evidence type="ECO:0000256" key="3">
    <source>
        <dbReference type="ARBA" id="ARBA00022722"/>
    </source>
</evidence>
<evidence type="ECO:0000259" key="6">
    <source>
        <dbReference type="Pfam" id="PF01368"/>
    </source>
</evidence>
<evidence type="ECO:0000259" key="7">
    <source>
        <dbReference type="Pfam" id="PF02272"/>
    </source>
</evidence>
<dbReference type="Gene3D" id="3.10.310.30">
    <property type="match status" value="1"/>
</dbReference>
<dbReference type="Pfam" id="PF02272">
    <property type="entry name" value="DHHA1"/>
    <property type="match status" value="1"/>
</dbReference>
<dbReference type="GO" id="GO:0006281">
    <property type="term" value="P:DNA repair"/>
    <property type="evidence" value="ECO:0007669"/>
    <property type="project" value="InterPro"/>
</dbReference>
<dbReference type="GO" id="GO:0008409">
    <property type="term" value="F:5'-3' exonuclease activity"/>
    <property type="evidence" value="ECO:0007669"/>
    <property type="project" value="InterPro"/>
</dbReference>
<evidence type="ECO:0000259" key="8">
    <source>
        <dbReference type="Pfam" id="PF17768"/>
    </source>
</evidence>
<dbReference type="EMBL" id="CP159307">
    <property type="protein sequence ID" value="XCH32513.1"/>
    <property type="molecule type" value="Genomic_DNA"/>
</dbReference>
<comment type="similarity">
    <text evidence="1">Belongs to the RecJ family.</text>
</comment>
<evidence type="ECO:0000313" key="9">
    <source>
        <dbReference type="EMBL" id="XCH32513.1"/>
    </source>
</evidence>
<reference evidence="9" key="1">
    <citation type="submission" date="2024-06" db="EMBL/GenBank/DDBJ databases">
        <title>A Novel Isolate, Dehalogenimonas sp. Strain 4OHTPN, Dechlorinates Aromatic 4 Hydroxy chlorothalonil by a Novel Reductive Dehalogenase.</title>
        <authorList>
            <person name="Liu G."/>
        </authorList>
    </citation>
    <scope>NUCLEOTIDE SEQUENCE</scope>
    <source>
        <strain evidence="9">4OHTPN</strain>
    </source>
</reference>
<feature type="domain" description="RecJ OB" evidence="8">
    <location>
        <begin position="449"/>
        <end position="554"/>
    </location>
</feature>
<dbReference type="InterPro" id="IPR038763">
    <property type="entry name" value="DHH_sf"/>
</dbReference>
<sequence length="559" mass="60382">MRGARWQVAPADIPTGLTGKYPALMAQILGNRGLRTAEEAELFLSGDTRLSYDPMLLPDIQPAMARIYRAVLSGEKVAVYGDFDTDGITATALMVTGLRRLGADVVPYIPHRLTEGYGLKTEALRKLASDGISLVISVDCGVTAVSEVAAARGFGLDIIVTDHHLPLPDLPPAVAVIDPRRSDSAYPFQELAGVGVAFKLIEALFSGTARPLPKEHFLELAAIGTVADIMPLTGENRYLVKEGLKHLNDHPSPGLLEIVALSRLKPGQLDAESISWTVAPRLNAAGRLEHAMVGYNLLMAATAGEAAALASALENSNAERQRLTAKYVARAREQVLSGPISPLLFVEDEECPPGILGLVAGRLTDEFYRPSIVIRREESVSTASCRSIPGFNITKAIDRCGHLLCHYGGHAQAAGFSLKTADLPEMSSLISDITARELASLDLQPVLSIDAEARFHELGGGLYEMLSQLAPFGEGNRPPLFVSRCVTVLDYRLMGTAEEHMKLRLTQGNSVWEAVAFRQATSLKKFLPGPLDVVYNLELDRYNGRATLRMNIVDFAPSV</sequence>
<protein>
    <recommendedName>
        <fullName evidence="2">Single-stranded-DNA-specific exonuclease RecJ</fullName>
    </recommendedName>
</protein>
<proteinExistence type="inferred from homology"/>
<feature type="domain" description="DDH" evidence="6">
    <location>
        <begin position="76"/>
        <end position="225"/>
    </location>
</feature>
<dbReference type="Pfam" id="PF17768">
    <property type="entry name" value="RecJ_OB"/>
    <property type="match status" value="1"/>
</dbReference>
<evidence type="ECO:0000256" key="2">
    <source>
        <dbReference type="ARBA" id="ARBA00019841"/>
    </source>
</evidence>
<dbReference type="PANTHER" id="PTHR30255">
    <property type="entry name" value="SINGLE-STRANDED-DNA-SPECIFIC EXONUCLEASE RECJ"/>
    <property type="match status" value="1"/>
</dbReference>
<dbReference type="PANTHER" id="PTHR30255:SF2">
    <property type="entry name" value="SINGLE-STRANDED-DNA-SPECIFIC EXONUCLEASE RECJ"/>
    <property type="match status" value="1"/>
</dbReference>
<evidence type="ECO:0000256" key="1">
    <source>
        <dbReference type="ARBA" id="ARBA00005915"/>
    </source>
</evidence>
<dbReference type="GO" id="GO:0003676">
    <property type="term" value="F:nucleic acid binding"/>
    <property type="evidence" value="ECO:0007669"/>
    <property type="project" value="InterPro"/>
</dbReference>
<dbReference type="NCBIfam" id="TIGR00644">
    <property type="entry name" value="recJ"/>
    <property type="match status" value="1"/>
</dbReference>
<name>A0AAU8G9N6_9CHLR</name>
<dbReference type="Gene3D" id="3.90.1640.30">
    <property type="match status" value="1"/>
</dbReference>
<dbReference type="GO" id="GO:0006310">
    <property type="term" value="P:DNA recombination"/>
    <property type="evidence" value="ECO:0007669"/>
    <property type="project" value="InterPro"/>
</dbReference>
<feature type="domain" description="DHHA1" evidence="7">
    <location>
        <begin position="346"/>
        <end position="433"/>
    </location>
</feature>
<dbReference type="AlphaFoldDB" id="A0AAU8G9N6"/>
<dbReference type="InterPro" id="IPR003156">
    <property type="entry name" value="DHHA1_dom"/>
</dbReference>
<accession>A0AAU8G9N6</accession>
<keyword evidence="4" id="KW-0378">Hydrolase</keyword>
<keyword evidence="3" id="KW-0540">Nuclease</keyword>
<dbReference type="RefSeq" id="WP_353713787.1">
    <property type="nucleotide sequence ID" value="NZ_CP159307.1"/>
</dbReference>
<organism evidence="9">
    <name type="scientific">Dehalogenimonas sp. 4OHTPN</name>
    <dbReference type="NCBI Taxonomy" id="3166643"/>
    <lineage>
        <taxon>Bacteria</taxon>
        <taxon>Bacillati</taxon>
        <taxon>Chloroflexota</taxon>
        <taxon>Dehalococcoidia</taxon>
        <taxon>Dehalococcoidales</taxon>
        <taxon>Dehalococcoidaceae</taxon>
        <taxon>Dehalogenimonas</taxon>
    </lineage>
</organism>
<keyword evidence="5 9" id="KW-0269">Exonuclease</keyword>
<dbReference type="Pfam" id="PF01368">
    <property type="entry name" value="DHH"/>
    <property type="match status" value="1"/>
</dbReference>
<dbReference type="SUPFAM" id="SSF64182">
    <property type="entry name" value="DHH phosphoesterases"/>
    <property type="match status" value="1"/>
</dbReference>
<evidence type="ECO:0000256" key="4">
    <source>
        <dbReference type="ARBA" id="ARBA00022801"/>
    </source>
</evidence>
<dbReference type="InterPro" id="IPR041122">
    <property type="entry name" value="RecJ_OB"/>
</dbReference>